<evidence type="ECO:0000256" key="2">
    <source>
        <dbReference type="ARBA" id="ARBA00023295"/>
    </source>
</evidence>
<dbReference type="RefSeq" id="WP_006782050.1">
    <property type="nucleotide sequence ID" value="NZ_CP040506.1"/>
</dbReference>
<dbReference type="Gene3D" id="3.90.245.10">
    <property type="entry name" value="Ribonucleoside hydrolase-like"/>
    <property type="match status" value="1"/>
</dbReference>
<dbReference type="InterPro" id="IPR001910">
    <property type="entry name" value="Inosine/uridine_hydrolase_dom"/>
</dbReference>
<dbReference type="InterPro" id="IPR036452">
    <property type="entry name" value="Ribo_hydro-like"/>
</dbReference>
<dbReference type="PANTHER" id="PTHR12304">
    <property type="entry name" value="INOSINE-URIDINE PREFERRING NUCLEOSIDE HYDROLASE"/>
    <property type="match status" value="1"/>
</dbReference>
<dbReference type="Proteomes" id="UP000005384">
    <property type="component" value="Unassembled WGS sequence"/>
</dbReference>
<dbReference type="GO" id="GO:0005829">
    <property type="term" value="C:cytosol"/>
    <property type="evidence" value="ECO:0007669"/>
    <property type="project" value="TreeGrafter"/>
</dbReference>
<dbReference type="Pfam" id="PF01156">
    <property type="entry name" value="IU_nuc_hydro"/>
    <property type="match status" value="1"/>
</dbReference>
<reference evidence="4 5" key="1">
    <citation type="submission" date="2011-08" db="EMBL/GenBank/DDBJ databases">
        <title>The Genome Sequence of Clostridium hathewayi WAL-18680.</title>
        <authorList>
            <consortium name="The Broad Institute Genome Sequencing Platform"/>
            <person name="Earl A."/>
            <person name="Ward D."/>
            <person name="Feldgarden M."/>
            <person name="Gevers D."/>
            <person name="Finegold S.M."/>
            <person name="Summanen P.H."/>
            <person name="Molitoris D.R."/>
            <person name="Song M."/>
            <person name="Daigneault M."/>
            <person name="Allen-Vercoe E."/>
            <person name="Young S.K."/>
            <person name="Zeng Q."/>
            <person name="Gargeya S."/>
            <person name="Fitzgerald M."/>
            <person name="Haas B."/>
            <person name="Abouelleil A."/>
            <person name="Alvarado L."/>
            <person name="Arachchi H.M."/>
            <person name="Berlin A."/>
            <person name="Brown A."/>
            <person name="Chapman S.B."/>
            <person name="Chen Z."/>
            <person name="Dunbar C."/>
            <person name="Freedman E."/>
            <person name="Gearin G."/>
            <person name="Gellesch M."/>
            <person name="Goldberg J."/>
            <person name="Griggs A."/>
            <person name="Gujja S."/>
            <person name="Heiman D."/>
            <person name="Howarth C."/>
            <person name="Larson L."/>
            <person name="Lui A."/>
            <person name="MacDonald P.J.P."/>
            <person name="Montmayeur A."/>
            <person name="Murphy C."/>
            <person name="Neiman D."/>
            <person name="Pearson M."/>
            <person name="Priest M."/>
            <person name="Roberts A."/>
            <person name="Saif S."/>
            <person name="Shea T."/>
            <person name="Shenoy N."/>
            <person name="Sisk P."/>
            <person name="Stolte C."/>
            <person name="Sykes S."/>
            <person name="Wortman J."/>
            <person name="Nusbaum C."/>
            <person name="Birren B."/>
        </authorList>
    </citation>
    <scope>NUCLEOTIDE SEQUENCE [LARGE SCALE GENOMIC DNA]</scope>
    <source>
        <strain evidence="4 5">WAL-18680</strain>
    </source>
</reference>
<dbReference type="GO" id="GO:0008477">
    <property type="term" value="F:purine nucleosidase activity"/>
    <property type="evidence" value="ECO:0007669"/>
    <property type="project" value="TreeGrafter"/>
</dbReference>
<comment type="caution">
    <text evidence="4">The sequence shown here is derived from an EMBL/GenBank/DDBJ whole genome shotgun (WGS) entry which is preliminary data.</text>
</comment>
<keyword evidence="2" id="KW-0326">Glycosidase</keyword>
<organism evidence="4 5">
    <name type="scientific">Hungatella hathewayi WAL-18680</name>
    <dbReference type="NCBI Taxonomy" id="742737"/>
    <lineage>
        <taxon>Bacteria</taxon>
        <taxon>Bacillati</taxon>
        <taxon>Bacillota</taxon>
        <taxon>Clostridia</taxon>
        <taxon>Lachnospirales</taxon>
        <taxon>Lachnospiraceae</taxon>
        <taxon>Hungatella</taxon>
    </lineage>
</organism>
<evidence type="ECO:0000313" key="5">
    <source>
        <dbReference type="Proteomes" id="UP000005384"/>
    </source>
</evidence>
<dbReference type="OrthoDB" id="2530052at2"/>
<sequence length="326" mass="36827">MLKERPFTFPLDKQIRVICDTDACNEADDQYCIAHMLMTPRFDVRALVAAHYGTAKDVCSEQRSYEEIHRVVELMGLGGEVTVLHGAPSCMKEPNVLIENEGARFIVEEAMKEDSRPLFVCCIGAITNLACAYLMNPEIAEKLTVIWIGGDAYPEGGFEYNLHNDVLAANVVFQSELELWQVPKPVYITMKVSFFELLNHVYPCGDIGRYLVENTMRVAKYEAEMMKDTSTPLGSRYLTMSRAAAATSFAGELWSLGDSPVVGLMLNHTVGHFHMIDAPCGIRDDYTYDFSKPGNRKIRVYDDIDNHFIIKDFFEKMEFYFGGSGR</sequence>
<proteinExistence type="predicted"/>
<keyword evidence="1" id="KW-0378">Hydrolase</keyword>
<dbReference type="PATRIC" id="fig|742737.3.peg.4043"/>
<protein>
    <recommendedName>
        <fullName evidence="3">Inosine/uridine-preferring nucleoside hydrolase domain-containing protein</fullName>
    </recommendedName>
</protein>
<name>G5IKN1_9FIRM</name>
<evidence type="ECO:0000313" key="4">
    <source>
        <dbReference type="EMBL" id="EHI57963.1"/>
    </source>
</evidence>
<dbReference type="InterPro" id="IPR023186">
    <property type="entry name" value="IUNH"/>
</dbReference>
<keyword evidence="5" id="KW-1185">Reference proteome</keyword>
<dbReference type="EMBL" id="ADLN01000112">
    <property type="protein sequence ID" value="EHI57963.1"/>
    <property type="molecule type" value="Genomic_DNA"/>
</dbReference>
<dbReference type="SUPFAM" id="SSF53590">
    <property type="entry name" value="Nucleoside hydrolase"/>
    <property type="match status" value="1"/>
</dbReference>
<dbReference type="GO" id="GO:0006152">
    <property type="term" value="P:purine nucleoside catabolic process"/>
    <property type="evidence" value="ECO:0007669"/>
    <property type="project" value="TreeGrafter"/>
</dbReference>
<gene>
    <name evidence="4" type="ORF">HMPREF9473_04059</name>
</gene>
<feature type="domain" description="Inosine/uridine-preferring nucleoside hydrolase" evidence="3">
    <location>
        <begin position="17"/>
        <end position="268"/>
    </location>
</feature>
<evidence type="ECO:0000256" key="1">
    <source>
        <dbReference type="ARBA" id="ARBA00022801"/>
    </source>
</evidence>
<dbReference type="AlphaFoldDB" id="G5IKN1"/>
<evidence type="ECO:0000259" key="3">
    <source>
        <dbReference type="Pfam" id="PF01156"/>
    </source>
</evidence>
<dbReference type="HOGENOM" id="CLU_078738_0_0_9"/>
<dbReference type="PANTHER" id="PTHR12304:SF4">
    <property type="entry name" value="URIDINE NUCLEOSIDASE"/>
    <property type="match status" value="1"/>
</dbReference>
<accession>G5IKN1</accession>